<evidence type="ECO:0000313" key="7">
    <source>
        <dbReference type="EMBL" id="QNM05955.1"/>
    </source>
</evidence>
<dbReference type="EMBL" id="CP060634">
    <property type="protein sequence ID" value="QNM05955.1"/>
    <property type="molecule type" value="Genomic_DNA"/>
</dbReference>
<feature type="active site" description="Proton acceptor" evidence="6">
    <location>
        <position position="54"/>
    </location>
</feature>
<protein>
    <recommendedName>
        <fullName evidence="6">NAD kinase</fullName>
        <ecNumber evidence="6">2.7.1.23</ecNumber>
    </recommendedName>
    <alternativeName>
        <fullName evidence="6">ATP-dependent NAD kinase</fullName>
    </alternativeName>
</protein>
<dbReference type="InterPro" id="IPR016064">
    <property type="entry name" value="NAD/diacylglycerol_kinase_sf"/>
</dbReference>
<evidence type="ECO:0000256" key="6">
    <source>
        <dbReference type="HAMAP-Rule" id="MF_00361"/>
    </source>
</evidence>
<dbReference type="RefSeq" id="WP_249303310.1">
    <property type="nucleotide sequence ID" value="NZ_CP060634.1"/>
</dbReference>
<evidence type="ECO:0000256" key="1">
    <source>
        <dbReference type="ARBA" id="ARBA00022679"/>
    </source>
</evidence>
<dbReference type="Gene3D" id="3.40.50.10330">
    <property type="entry name" value="Probable inorganic polyphosphate/atp-NAD kinase, domain 1"/>
    <property type="match status" value="1"/>
</dbReference>
<evidence type="ECO:0000313" key="8">
    <source>
        <dbReference type="Proteomes" id="UP000515823"/>
    </source>
</evidence>
<comment type="cofactor">
    <cofactor evidence="6">
        <name>a divalent metal cation</name>
        <dbReference type="ChEBI" id="CHEBI:60240"/>
    </cofactor>
</comment>
<keyword evidence="4 6" id="KW-0520">NAD</keyword>
<keyword evidence="1 6" id="KW-0808">Transferase</keyword>
<dbReference type="GO" id="GO:0006741">
    <property type="term" value="P:NADP+ biosynthetic process"/>
    <property type="evidence" value="ECO:0007669"/>
    <property type="project" value="UniProtKB-UniRule"/>
</dbReference>
<feature type="binding site" evidence="6">
    <location>
        <position position="140"/>
    </location>
    <ligand>
        <name>NAD(+)</name>
        <dbReference type="ChEBI" id="CHEBI:57540"/>
    </ligand>
</feature>
<organism evidence="7 8">
    <name type="scientific">Qiania dongpingensis</name>
    <dbReference type="NCBI Taxonomy" id="2763669"/>
    <lineage>
        <taxon>Bacteria</taxon>
        <taxon>Bacillati</taxon>
        <taxon>Bacillota</taxon>
        <taxon>Clostridia</taxon>
        <taxon>Lachnospirales</taxon>
        <taxon>Lachnospiraceae</taxon>
        <taxon>Qiania</taxon>
    </lineage>
</organism>
<dbReference type="SUPFAM" id="SSF111331">
    <property type="entry name" value="NAD kinase/diacylglycerol kinase-like"/>
    <property type="match status" value="1"/>
</dbReference>
<dbReference type="GO" id="GO:0005524">
    <property type="term" value="F:ATP binding"/>
    <property type="evidence" value="ECO:0007669"/>
    <property type="project" value="UniProtKB-KW"/>
</dbReference>
<dbReference type="Pfam" id="PF01513">
    <property type="entry name" value="NAD_kinase"/>
    <property type="match status" value="1"/>
</dbReference>
<dbReference type="GO" id="GO:0005737">
    <property type="term" value="C:cytoplasm"/>
    <property type="evidence" value="ECO:0007669"/>
    <property type="project" value="UniProtKB-SubCell"/>
</dbReference>
<keyword evidence="2 6" id="KW-0418">Kinase</keyword>
<feature type="binding site" evidence="6">
    <location>
        <begin position="54"/>
        <end position="55"/>
    </location>
    <ligand>
        <name>NAD(+)</name>
        <dbReference type="ChEBI" id="CHEBI:57540"/>
    </ligand>
</feature>
<dbReference type="GO" id="GO:0046872">
    <property type="term" value="F:metal ion binding"/>
    <property type="evidence" value="ECO:0007669"/>
    <property type="project" value="UniProtKB-UniRule"/>
</dbReference>
<evidence type="ECO:0000256" key="4">
    <source>
        <dbReference type="ARBA" id="ARBA00023027"/>
    </source>
</evidence>
<keyword evidence="8" id="KW-1185">Reference proteome</keyword>
<comment type="similarity">
    <text evidence="6">Belongs to the NAD kinase family.</text>
</comment>
<accession>A0A7G9G573</accession>
<feature type="binding site" evidence="6">
    <location>
        <begin position="170"/>
        <end position="175"/>
    </location>
    <ligand>
        <name>NAD(+)</name>
        <dbReference type="ChEBI" id="CHEBI:57540"/>
    </ligand>
</feature>
<dbReference type="AlphaFoldDB" id="A0A7G9G573"/>
<dbReference type="PANTHER" id="PTHR20275">
    <property type="entry name" value="NAD KINASE"/>
    <property type="match status" value="1"/>
</dbReference>
<reference evidence="7 8" key="1">
    <citation type="submission" date="2020-08" db="EMBL/GenBank/DDBJ databases">
        <authorList>
            <person name="Liu C."/>
            <person name="Sun Q."/>
        </authorList>
    </citation>
    <scope>NUCLEOTIDE SEQUENCE [LARGE SCALE GENOMIC DNA]</scope>
    <source>
        <strain evidence="7 8">NSJ-38</strain>
    </source>
</reference>
<keyword evidence="3 6" id="KW-0521">NADP</keyword>
<comment type="caution">
    <text evidence="6">Lacks conserved residue(s) required for the propagation of feature annotation.</text>
</comment>
<keyword evidence="6" id="KW-0963">Cytoplasm</keyword>
<dbReference type="EC" id="2.7.1.23" evidence="6"/>
<evidence type="ECO:0000256" key="3">
    <source>
        <dbReference type="ARBA" id="ARBA00022857"/>
    </source>
</evidence>
<dbReference type="KEGG" id="qdo:H9Q78_01930"/>
<gene>
    <name evidence="6" type="primary">nadK</name>
    <name evidence="7" type="ORF">H9Q78_01930</name>
</gene>
<dbReference type="GO" id="GO:0019674">
    <property type="term" value="P:NAD+ metabolic process"/>
    <property type="evidence" value="ECO:0007669"/>
    <property type="project" value="InterPro"/>
</dbReference>
<dbReference type="GO" id="GO:0051287">
    <property type="term" value="F:NAD binding"/>
    <property type="evidence" value="ECO:0007669"/>
    <property type="project" value="UniProtKB-ARBA"/>
</dbReference>
<proteinExistence type="inferred from homology"/>
<dbReference type="InterPro" id="IPR002504">
    <property type="entry name" value="NADK"/>
</dbReference>
<dbReference type="HAMAP" id="MF_00361">
    <property type="entry name" value="NAD_kinase"/>
    <property type="match status" value="1"/>
</dbReference>
<dbReference type="PANTHER" id="PTHR20275:SF0">
    <property type="entry name" value="NAD KINASE"/>
    <property type="match status" value="1"/>
</dbReference>
<dbReference type="GO" id="GO:0003951">
    <property type="term" value="F:NAD+ kinase activity"/>
    <property type="evidence" value="ECO:0007669"/>
    <property type="project" value="UniProtKB-UniRule"/>
</dbReference>
<sequence length="274" mass="29702">MNRFYIITNREKDPELTVTGKIKRFLESQGKVCVLNGDAPIPGDTDCVLVLGGDGTLLQAARNLVWKDVPLLGVNLGTLGYLAELDIHSALGGLKELLESGPSVVEERMMLKGSVYHDGKMVCEDIALNDILIGRKSGFKVIRFKVYVDGEFLNAYAADGMIVATPTGSTAYNLSAGGPIVEPTASLIVLTPIAPHTMINRSIVLSAKSQIKLELVVPPGRAEVEATVGFDSDNQCPFQAGDYIEIQKAMRTTKILKLNRIGFLETLRHKMSAE</sequence>
<keyword evidence="6" id="KW-0067">ATP-binding</keyword>
<name>A0A7G9G573_9FIRM</name>
<dbReference type="Proteomes" id="UP000515823">
    <property type="component" value="Chromosome"/>
</dbReference>
<dbReference type="Pfam" id="PF20143">
    <property type="entry name" value="NAD_kinase_C"/>
    <property type="match status" value="1"/>
</dbReference>
<comment type="catalytic activity">
    <reaction evidence="5 6">
        <text>NAD(+) + ATP = ADP + NADP(+) + H(+)</text>
        <dbReference type="Rhea" id="RHEA:18629"/>
        <dbReference type="ChEBI" id="CHEBI:15378"/>
        <dbReference type="ChEBI" id="CHEBI:30616"/>
        <dbReference type="ChEBI" id="CHEBI:57540"/>
        <dbReference type="ChEBI" id="CHEBI:58349"/>
        <dbReference type="ChEBI" id="CHEBI:456216"/>
        <dbReference type="EC" id="2.7.1.23"/>
    </reaction>
</comment>
<evidence type="ECO:0000256" key="2">
    <source>
        <dbReference type="ARBA" id="ARBA00022777"/>
    </source>
</evidence>
<keyword evidence="6" id="KW-0547">Nucleotide-binding</keyword>
<feature type="binding site" evidence="6">
    <location>
        <position position="194"/>
    </location>
    <ligand>
        <name>NAD(+)</name>
        <dbReference type="ChEBI" id="CHEBI:57540"/>
    </ligand>
</feature>
<evidence type="ECO:0000256" key="5">
    <source>
        <dbReference type="ARBA" id="ARBA00047925"/>
    </source>
</evidence>
<dbReference type="Gene3D" id="2.60.200.30">
    <property type="entry name" value="Probable inorganic polyphosphate/atp-NAD kinase, domain 2"/>
    <property type="match status" value="1"/>
</dbReference>
<dbReference type="InterPro" id="IPR017437">
    <property type="entry name" value="ATP-NAD_kinase_PpnK-typ_C"/>
</dbReference>
<dbReference type="InterPro" id="IPR017438">
    <property type="entry name" value="ATP-NAD_kinase_N"/>
</dbReference>
<comment type="function">
    <text evidence="6">Involved in the regulation of the intracellular balance of NAD and NADP, and is a key enzyme in the biosynthesis of NADP. Catalyzes specifically the phosphorylation on 2'-hydroxyl of the adenosine moiety of NAD to yield NADP.</text>
</comment>
<feature type="binding site" evidence="6">
    <location>
        <begin position="129"/>
        <end position="130"/>
    </location>
    <ligand>
        <name>NAD(+)</name>
        <dbReference type="ChEBI" id="CHEBI:57540"/>
    </ligand>
</feature>
<feature type="binding site" evidence="6">
    <location>
        <position position="159"/>
    </location>
    <ligand>
        <name>NAD(+)</name>
        <dbReference type="ChEBI" id="CHEBI:57540"/>
    </ligand>
</feature>
<comment type="subcellular location">
    <subcellularLocation>
        <location evidence="6">Cytoplasm</location>
    </subcellularLocation>
</comment>